<name>A0A9P5YUQ3_9AGAR</name>
<dbReference type="Proteomes" id="UP000807469">
    <property type="component" value="Unassembled WGS sequence"/>
</dbReference>
<keyword evidence="1" id="KW-1133">Transmembrane helix</keyword>
<keyword evidence="1" id="KW-0812">Transmembrane</keyword>
<gene>
    <name evidence="2" type="ORF">BDN70DRAFT_899100</name>
</gene>
<proteinExistence type="predicted"/>
<feature type="transmembrane region" description="Helical" evidence="1">
    <location>
        <begin position="151"/>
        <end position="177"/>
    </location>
</feature>
<dbReference type="EMBL" id="MU155388">
    <property type="protein sequence ID" value="KAF9474256.1"/>
    <property type="molecule type" value="Genomic_DNA"/>
</dbReference>
<feature type="transmembrane region" description="Helical" evidence="1">
    <location>
        <begin position="107"/>
        <end position="131"/>
    </location>
</feature>
<evidence type="ECO:0000256" key="1">
    <source>
        <dbReference type="SAM" id="Phobius"/>
    </source>
</evidence>
<reference evidence="2" key="1">
    <citation type="submission" date="2020-11" db="EMBL/GenBank/DDBJ databases">
        <authorList>
            <consortium name="DOE Joint Genome Institute"/>
            <person name="Ahrendt S."/>
            <person name="Riley R."/>
            <person name="Andreopoulos W."/>
            <person name="Labutti K."/>
            <person name="Pangilinan J."/>
            <person name="Ruiz-Duenas F.J."/>
            <person name="Barrasa J.M."/>
            <person name="Sanchez-Garcia M."/>
            <person name="Camarero S."/>
            <person name="Miyauchi S."/>
            <person name="Serrano A."/>
            <person name="Linde D."/>
            <person name="Babiker R."/>
            <person name="Drula E."/>
            <person name="Ayuso-Fernandez I."/>
            <person name="Pacheco R."/>
            <person name="Padilla G."/>
            <person name="Ferreira P."/>
            <person name="Barriuso J."/>
            <person name="Kellner H."/>
            <person name="Castanera R."/>
            <person name="Alfaro M."/>
            <person name="Ramirez L."/>
            <person name="Pisabarro A.G."/>
            <person name="Kuo A."/>
            <person name="Tritt A."/>
            <person name="Lipzen A."/>
            <person name="He G."/>
            <person name="Yan M."/>
            <person name="Ng V."/>
            <person name="Cullen D."/>
            <person name="Martin F."/>
            <person name="Rosso M.-N."/>
            <person name="Henrissat B."/>
            <person name="Hibbett D."/>
            <person name="Martinez A.T."/>
            <person name="Grigoriev I.V."/>
        </authorList>
    </citation>
    <scope>NUCLEOTIDE SEQUENCE</scope>
    <source>
        <strain evidence="2">CIRM-BRFM 674</strain>
    </source>
</reference>
<evidence type="ECO:0000313" key="3">
    <source>
        <dbReference type="Proteomes" id="UP000807469"/>
    </source>
</evidence>
<evidence type="ECO:0000313" key="2">
    <source>
        <dbReference type="EMBL" id="KAF9474256.1"/>
    </source>
</evidence>
<protein>
    <submittedName>
        <fullName evidence="2">Uncharacterized protein</fullName>
    </submittedName>
</protein>
<comment type="caution">
    <text evidence="2">The sequence shown here is derived from an EMBL/GenBank/DDBJ whole genome shotgun (WGS) entry which is preliminary data.</text>
</comment>
<organism evidence="2 3">
    <name type="scientific">Pholiota conissans</name>
    <dbReference type="NCBI Taxonomy" id="109636"/>
    <lineage>
        <taxon>Eukaryota</taxon>
        <taxon>Fungi</taxon>
        <taxon>Dikarya</taxon>
        <taxon>Basidiomycota</taxon>
        <taxon>Agaricomycotina</taxon>
        <taxon>Agaricomycetes</taxon>
        <taxon>Agaricomycetidae</taxon>
        <taxon>Agaricales</taxon>
        <taxon>Agaricineae</taxon>
        <taxon>Strophariaceae</taxon>
        <taxon>Pholiota</taxon>
    </lineage>
</organism>
<keyword evidence="3" id="KW-1185">Reference proteome</keyword>
<accession>A0A9P5YUQ3</accession>
<keyword evidence="1" id="KW-0472">Membrane</keyword>
<dbReference type="OrthoDB" id="2873242at2759"/>
<dbReference type="AlphaFoldDB" id="A0A9P5YUQ3"/>
<sequence length="195" mass="22174">MPGSNNVFPEPHFAFELSKDTLDEMKSKFSSYLNAGMSCSLLMVSRRFHHRFRILASVTALWLCNVAQFGVEWFCTIWQFSTEGEGHKSSVMQLELEIWRCFVLWDYSWRIVFGPVFLVVAETGLLLAQIIRRAMLSSISWTSEPALLDKFDIISAAGFIVAAATTLLTTVLIALVLAGHRFAWQNSAFRIYCLF</sequence>